<keyword evidence="3" id="KW-1185">Reference proteome</keyword>
<keyword evidence="1" id="KW-1133">Transmembrane helix</keyword>
<dbReference type="AlphaFoldDB" id="A0A0P6VX96"/>
<dbReference type="STRING" id="665126.ABB55_18340"/>
<dbReference type="GO" id="GO:0016020">
    <property type="term" value="C:membrane"/>
    <property type="evidence" value="ECO:0007669"/>
    <property type="project" value="InterPro"/>
</dbReference>
<feature type="transmembrane region" description="Helical" evidence="1">
    <location>
        <begin position="275"/>
        <end position="297"/>
    </location>
</feature>
<dbReference type="EMBL" id="LJYW01000001">
    <property type="protein sequence ID" value="KPL55990.1"/>
    <property type="molecule type" value="Genomic_DNA"/>
</dbReference>
<feature type="transmembrane region" description="Helical" evidence="1">
    <location>
        <begin position="170"/>
        <end position="190"/>
    </location>
</feature>
<evidence type="ECO:0000256" key="1">
    <source>
        <dbReference type="SAM" id="Phobius"/>
    </source>
</evidence>
<dbReference type="PANTHER" id="PTHR47755:SF1">
    <property type="entry name" value="CELL DIVISION PROTEIN FTSX"/>
    <property type="match status" value="1"/>
</dbReference>
<dbReference type="InterPro" id="IPR004513">
    <property type="entry name" value="FtsX"/>
</dbReference>
<dbReference type="PANTHER" id="PTHR47755">
    <property type="entry name" value="CELL DIVISION PROTEIN FTSX"/>
    <property type="match status" value="1"/>
</dbReference>
<proteinExistence type="predicted"/>
<dbReference type="Proteomes" id="UP000048984">
    <property type="component" value="Unassembled WGS sequence"/>
</dbReference>
<evidence type="ECO:0000313" key="2">
    <source>
        <dbReference type="EMBL" id="KPL55990.1"/>
    </source>
</evidence>
<dbReference type="GO" id="GO:0051301">
    <property type="term" value="P:cell division"/>
    <property type="evidence" value="ECO:0007669"/>
    <property type="project" value="UniProtKB-KW"/>
</dbReference>
<reference evidence="2 3" key="1">
    <citation type="submission" date="2015-09" db="EMBL/GenBank/DDBJ databases">
        <authorList>
            <person name="Jackson K.R."/>
            <person name="Lunt B.L."/>
            <person name="Fisher J.N.B."/>
            <person name="Gardner A.V."/>
            <person name="Bailey M.E."/>
            <person name="Deus L.M."/>
            <person name="Earl A.S."/>
            <person name="Gibby P.D."/>
            <person name="Hartmann K.A."/>
            <person name="Liu J.E."/>
            <person name="Manci A.M."/>
            <person name="Nielsen D.A."/>
            <person name="Solomon M.B."/>
            <person name="Breakwell D.P."/>
            <person name="Burnett S.H."/>
            <person name="Grose J.H."/>
        </authorList>
    </citation>
    <scope>NUCLEOTIDE SEQUENCE [LARGE SCALE GENOMIC DNA]</scope>
    <source>
        <strain evidence="2 3">16</strain>
    </source>
</reference>
<keyword evidence="2" id="KW-0132">Cell division</keyword>
<accession>A0A0P6VX96</accession>
<feature type="transmembrane region" description="Helical" evidence="1">
    <location>
        <begin position="223"/>
        <end position="245"/>
    </location>
</feature>
<keyword evidence="1" id="KW-0472">Membrane</keyword>
<dbReference type="GO" id="GO:0032153">
    <property type="term" value="C:cell division site"/>
    <property type="evidence" value="ECO:0007669"/>
    <property type="project" value="TreeGrafter"/>
</dbReference>
<organism evidence="2 3">
    <name type="scientific">Prosthecodimorpha hirschii</name>
    <dbReference type="NCBI Taxonomy" id="665126"/>
    <lineage>
        <taxon>Bacteria</taxon>
        <taxon>Pseudomonadati</taxon>
        <taxon>Pseudomonadota</taxon>
        <taxon>Alphaproteobacteria</taxon>
        <taxon>Hyphomicrobiales</taxon>
        <taxon>Ancalomicrobiaceae</taxon>
        <taxon>Prosthecodimorpha</taxon>
    </lineage>
</organism>
<keyword evidence="2" id="KW-0131">Cell cycle</keyword>
<gene>
    <name evidence="2" type="ORF">ABB55_18340</name>
</gene>
<reference evidence="2 3" key="2">
    <citation type="submission" date="2015-10" db="EMBL/GenBank/DDBJ databases">
        <title>Draft Genome Sequence of Prosthecomicrobium hirschii ATCC 27832.</title>
        <authorList>
            <person name="Daniel J."/>
            <person name="Givan S.A."/>
            <person name="Brun Y.V."/>
            <person name="Brown P.J."/>
        </authorList>
    </citation>
    <scope>NUCLEOTIDE SEQUENCE [LARGE SCALE GENOMIC DNA]</scope>
    <source>
        <strain evidence="2 3">16</strain>
    </source>
</reference>
<protein>
    <submittedName>
        <fullName evidence="2">Cell division protein FtsX</fullName>
    </submittedName>
</protein>
<comment type="caution">
    <text evidence="2">The sequence shown here is derived from an EMBL/GenBank/DDBJ whole genome shotgun (WGS) entry which is preliminary data.</text>
</comment>
<name>A0A0P6VX96_9HYPH</name>
<evidence type="ECO:0000313" key="3">
    <source>
        <dbReference type="Proteomes" id="UP000048984"/>
    </source>
</evidence>
<feature type="transmembrane region" description="Helical" evidence="1">
    <location>
        <begin position="21"/>
        <end position="45"/>
    </location>
</feature>
<keyword evidence="1" id="KW-0812">Transmembrane</keyword>
<sequence length="305" mass="32153">MRPLARSQPSVPVVPPQAVAGRALILVVAIMGFLACLAFGVLTLVSDAARSWQLDVSREVTIQLKPVDGVPVEANLQAAMAVARETDGVRDVRLLSERDSARLLEPWLGAGLDLSGLPVPRLIVLELADPAATDLVGLRSRLAREVRGAVLDDHSVWAARLRTMAGTMVVAGWLVVILVLSAMVLSVVFATRAAMAGNRDVIEVLHFVGAEDGFVAREFQRHFLLLGLQGGAAGGLTAMLAFAVADWITRVTPGTAASDQAQALFGGFSVGWTGYLGAVGIVALVAALTAVTSRLTVRSYLNQMD</sequence>